<dbReference type="AlphaFoldDB" id="A0A1I7UNJ1"/>
<reference evidence="3" key="1">
    <citation type="submission" date="2016-11" db="UniProtKB">
        <authorList>
            <consortium name="WormBaseParasite"/>
        </authorList>
    </citation>
    <scope>IDENTIFICATION</scope>
</reference>
<accession>A0A1I7UNJ1</accession>
<protein>
    <submittedName>
        <fullName evidence="3">Ovule protein</fullName>
    </submittedName>
</protein>
<evidence type="ECO:0000256" key="1">
    <source>
        <dbReference type="SAM" id="MobiDB-lite"/>
    </source>
</evidence>
<feature type="region of interest" description="Disordered" evidence="1">
    <location>
        <begin position="94"/>
        <end position="116"/>
    </location>
</feature>
<proteinExistence type="predicted"/>
<sequence length="116" mass="13335">MEPIPASFFIKCPTVDPKQVNQKIHSFFICPILSSSLGARRDAVLFEVSFYIGTSGRLLKTKEEEKKGRPGNWRSFDDTFKCKKEMTQAEIQIRRRCKKRKRKDSLDPVKGNGPTI</sequence>
<evidence type="ECO:0000313" key="2">
    <source>
        <dbReference type="Proteomes" id="UP000095282"/>
    </source>
</evidence>
<dbReference type="WBParaSite" id="Csp11.Scaffold630.g17761.t1">
    <property type="protein sequence ID" value="Csp11.Scaffold630.g17761.t1"/>
    <property type="gene ID" value="Csp11.Scaffold630.g17761"/>
</dbReference>
<evidence type="ECO:0000313" key="3">
    <source>
        <dbReference type="WBParaSite" id="Csp11.Scaffold630.g17761.t1"/>
    </source>
</evidence>
<dbReference type="Proteomes" id="UP000095282">
    <property type="component" value="Unplaced"/>
</dbReference>
<feature type="compositionally biased region" description="Basic residues" evidence="1">
    <location>
        <begin position="94"/>
        <end position="103"/>
    </location>
</feature>
<keyword evidence="2" id="KW-1185">Reference proteome</keyword>
<organism evidence="2 3">
    <name type="scientific">Caenorhabditis tropicalis</name>
    <dbReference type="NCBI Taxonomy" id="1561998"/>
    <lineage>
        <taxon>Eukaryota</taxon>
        <taxon>Metazoa</taxon>
        <taxon>Ecdysozoa</taxon>
        <taxon>Nematoda</taxon>
        <taxon>Chromadorea</taxon>
        <taxon>Rhabditida</taxon>
        <taxon>Rhabditina</taxon>
        <taxon>Rhabditomorpha</taxon>
        <taxon>Rhabditoidea</taxon>
        <taxon>Rhabditidae</taxon>
        <taxon>Peloderinae</taxon>
        <taxon>Caenorhabditis</taxon>
    </lineage>
</organism>
<name>A0A1I7UNJ1_9PELO</name>